<gene>
    <name evidence="2" type="ORF">GCM10009017_19080</name>
</gene>
<keyword evidence="1" id="KW-0812">Transmembrane</keyword>
<dbReference type="EMBL" id="BMOO01000004">
    <property type="protein sequence ID" value="GGM69035.1"/>
    <property type="molecule type" value="Genomic_DNA"/>
</dbReference>
<dbReference type="OrthoDB" id="330646at2157"/>
<comment type="caution">
    <text evidence="2">The sequence shown here is derived from an EMBL/GenBank/DDBJ whole genome shotgun (WGS) entry which is preliminary data.</text>
</comment>
<name>A0A830G0G4_9EURY</name>
<dbReference type="Proteomes" id="UP000614609">
    <property type="component" value="Unassembled WGS sequence"/>
</dbReference>
<protein>
    <submittedName>
        <fullName evidence="2">Uncharacterized protein</fullName>
    </submittedName>
</protein>
<keyword evidence="1" id="KW-0472">Membrane</keyword>
<organism evidence="2 3">
    <name type="scientific">Halarchaeum rubridurum</name>
    <dbReference type="NCBI Taxonomy" id="489911"/>
    <lineage>
        <taxon>Archaea</taxon>
        <taxon>Methanobacteriati</taxon>
        <taxon>Methanobacteriota</taxon>
        <taxon>Stenosarchaea group</taxon>
        <taxon>Halobacteria</taxon>
        <taxon>Halobacteriales</taxon>
        <taxon>Halobacteriaceae</taxon>
    </lineage>
</organism>
<reference evidence="2" key="1">
    <citation type="journal article" date="2014" name="Int. J. Syst. Evol. Microbiol.">
        <title>Complete genome sequence of Corynebacterium casei LMG S-19264T (=DSM 44701T), isolated from a smear-ripened cheese.</title>
        <authorList>
            <consortium name="US DOE Joint Genome Institute (JGI-PGF)"/>
            <person name="Walter F."/>
            <person name="Albersmeier A."/>
            <person name="Kalinowski J."/>
            <person name="Ruckert C."/>
        </authorList>
    </citation>
    <scope>NUCLEOTIDE SEQUENCE</scope>
    <source>
        <strain evidence="2">JCM 16108</strain>
    </source>
</reference>
<accession>A0A830G0G4</accession>
<sequence length="269" mass="30035">MTSVQIYDSQGYPLSEQGDARDRTIQEMGQYGVVFSLEFGSVTEVIVYFRGYESQSGRMEQYYARAISDMQPDLTDINSAIISKAEQRHGLEIEESASGENFFNTLQKSIKREVASRDQCNRINYLLSRGHQLRFGIPSYEEGLQLISQIQGMKPGLRVAVVQGEGRVPDSLGQYDLVIEKGDYVSLEPLDRTEELMDPSTVDHSTDDRTISVDNRTINLTAALESIAISVGVIVLLSLLYVAVALIGLHYLNTSLPGAEVIKNTIWIW</sequence>
<evidence type="ECO:0000313" key="3">
    <source>
        <dbReference type="Proteomes" id="UP000614609"/>
    </source>
</evidence>
<evidence type="ECO:0000256" key="1">
    <source>
        <dbReference type="SAM" id="Phobius"/>
    </source>
</evidence>
<reference evidence="2" key="2">
    <citation type="submission" date="2020-09" db="EMBL/GenBank/DDBJ databases">
        <authorList>
            <person name="Sun Q."/>
            <person name="Ohkuma M."/>
        </authorList>
    </citation>
    <scope>NUCLEOTIDE SEQUENCE</scope>
    <source>
        <strain evidence="2">JCM 16108</strain>
    </source>
</reference>
<evidence type="ECO:0000313" key="2">
    <source>
        <dbReference type="EMBL" id="GGM69035.1"/>
    </source>
</evidence>
<keyword evidence="1" id="KW-1133">Transmembrane helix</keyword>
<keyword evidence="3" id="KW-1185">Reference proteome</keyword>
<dbReference type="RefSeq" id="WP_209590378.1">
    <property type="nucleotide sequence ID" value="NZ_JAGGKO010000003.1"/>
</dbReference>
<feature type="transmembrane region" description="Helical" evidence="1">
    <location>
        <begin position="227"/>
        <end position="252"/>
    </location>
</feature>
<dbReference type="AlphaFoldDB" id="A0A830G0G4"/>
<proteinExistence type="predicted"/>